<comment type="function">
    <text evidence="1 16">Is required not only for elongation of protein synthesis but also for the initiation of all mRNA translation through initiator tRNA(fMet) aminoacylation.</text>
</comment>
<feature type="binding site" evidence="16">
    <location>
        <position position="146"/>
    </location>
    <ligand>
        <name>Zn(2+)</name>
        <dbReference type="ChEBI" id="CHEBI:29105"/>
    </ligand>
</feature>
<evidence type="ECO:0000256" key="15">
    <source>
        <dbReference type="ARBA" id="ARBA00047364"/>
    </source>
</evidence>
<protein>
    <recommendedName>
        <fullName evidence="16">Methionine--tRNA ligase</fullName>
        <ecNumber evidence="16">6.1.1.10</ecNumber>
    </recommendedName>
    <alternativeName>
        <fullName evidence="16">Methionyl-tRNA synthetase</fullName>
        <shortName evidence="16">MetRS</shortName>
    </alternativeName>
</protein>
<keyword evidence="5 16" id="KW-0963">Cytoplasm</keyword>
<dbReference type="Gene3D" id="1.10.730.10">
    <property type="entry name" value="Isoleucyl-tRNA Synthetase, Domain 1"/>
    <property type="match status" value="1"/>
</dbReference>
<dbReference type="HAMAP" id="MF_00098">
    <property type="entry name" value="Met_tRNA_synth_type1"/>
    <property type="match status" value="1"/>
</dbReference>
<feature type="short sequence motif" description="'HIGH' region" evidence="16">
    <location>
        <begin position="12"/>
        <end position="22"/>
    </location>
</feature>
<dbReference type="InterPro" id="IPR004495">
    <property type="entry name" value="Met-tRNA-synth_bsu_C"/>
</dbReference>
<dbReference type="InterPro" id="IPR015413">
    <property type="entry name" value="Methionyl/Leucyl_tRNA_Synth"/>
</dbReference>
<dbReference type="NCBIfam" id="TIGR00399">
    <property type="entry name" value="metG_C_term"/>
    <property type="match status" value="1"/>
</dbReference>
<dbReference type="FunFam" id="2.20.28.20:FF:000001">
    <property type="entry name" value="Methionine--tRNA ligase"/>
    <property type="match status" value="1"/>
</dbReference>
<dbReference type="GO" id="GO:0005524">
    <property type="term" value="F:ATP binding"/>
    <property type="evidence" value="ECO:0007669"/>
    <property type="project" value="UniProtKB-UniRule"/>
</dbReference>
<dbReference type="SUPFAM" id="SSF50249">
    <property type="entry name" value="Nucleic acid-binding proteins"/>
    <property type="match status" value="1"/>
</dbReference>
<proteinExistence type="inferred from homology"/>
<dbReference type="InterPro" id="IPR029038">
    <property type="entry name" value="MetRS_Zn"/>
</dbReference>
<dbReference type="InterPro" id="IPR033911">
    <property type="entry name" value="MetRS_core"/>
</dbReference>
<evidence type="ECO:0000256" key="2">
    <source>
        <dbReference type="ARBA" id="ARBA00004496"/>
    </source>
</evidence>
<evidence type="ECO:0000259" key="17">
    <source>
        <dbReference type="PROSITE" id="PS50886"/>
    </source>
</evidence>
<comment type="cofactor">
    <cofactor evidence="16">
        <name>Zn(2+)</name>
        <dbReference type="ChEBI" id="CHEBI:29105"/>
    </cofactor>
    <text evidence="16">Binds 1 zinc ion per subunit.</text>
</comment>
<dbReference type="PANTHER" id="PTHR45765:SF1">
    <property type="entry name" value="METHIONINE--TRNA LIGASE, CYTOPLASMIC"/>
    <property type="match status" value="1"/>
</dbReference>
<evidence type="ECO:0000256" key="3">
    <source>
        <dbReference type="ARBA" id="ARBA00008258"/>
    </source>
</evidence>
<dbReference type="STRING" id="54.SAMN02745121_00809"/>
<evidence type="ECO:0000256" key="16">
    <source>
        <dbReference type="HAMAP-Rule" id="MF_00098"/>
    </source>
</evidence>
<dbReference type="Gene3D" id="3.40.50.620">
    <property type="entry name" value="HUPs"/>
    <property type="match status" value="1"/>
</dbReference>
<comment type="subcellular location">
    <subcellularLocation>
        <location evidence="2 16">Cytoplasm</location>
    </subcellularLocation>
</comment>
<dbReference type="EMBL" id="FOMX01000002">
    <property type="protein sequence ID" value="SFD59815.1"/>
    <property type="molecule type" value="Genomic_DNA"/>
</dbReference>
<dbReference type="Pfam" id="PF19303">
    <property type="entry name" value="Anticodon_3"/>
    <property type="match status" value="1"/>
</dbReference>
<keyword evidence="13 16" id="KW-0648">Protein biosynthesis</keyword>
<dbReference type="InterPro" id="IPR041872">
    <property type="entry name" value="Anticodon_Met"/>
</dbReference>
<dbReference type="PROSITE" id="PS50886">
    <property type="entry name" value="TRBD"/>
    <property type="match status" value="1"/>
</dbReference>
<evidence type="ECO:0000313" key="19">
    <source>
        <dbReference type="Proteomes" id="UP000199400"/>
    </source>
</evidence>
<feature type="binding site" evidence="16">
    <location>
        <position position="336"/>
    </location>
    <ligand>
        <name>ATP</name>
        <dbReference type="ChEBI" id="CHEBI:30616"/>
    </ligand>
</feature>
<evidence type="ECO:0000256" key="5">
    <source>
        <dbReference type="ARBA" id="ARBA00022490"/>
    </source>
</evidence>
<dbReference type="PROSITE" id="PS00178">
    <property type="entry name" value="AA_TRNA_LIGASE_I"/>
    <property type="match status" value="1"/>
</dbReference>
<dbReference type="CDD" id="cd02800">
    <property type="entry name" value="tRNA_bind_EcMetRS_like"/>
    <property type="match status" value="1"/>
</dbReference>
<evidence type="ECO:0000256" key="10">
    <source>
        <dbReference type="ARBA" id="ARBA00022833"/>
    </source>
</evidence>
<dbReference type="NCBIfam" id="TIGR00398">
    <property type="entry name" value="metG"/>
    <property type="match status" value="1"/>
</dbReference>
<dbReference type="InterPro" id="IPR023458">
    <property type="entry name" value="Met-tRNA_ligase_1"/>
</dbReference>
<keyword evidence="11 16" id="KW-0067">ATP-binding</keyword>
<dbReference type="GO" id="GO:0006431">
    <property type="term" value="P:methionyl-tRNA aminoacylation"/>
    <property type="evidence" value="ECO:0007669"/>
    <property type="project" value="UniProtKB-UniRule"/>
</dbReference>
<comment type="catalytic activity">
    <reaction evidence="15 16">
        <text>tRNA(Met) + L-methionine + ATP = L-methionyl-tRNA(Met) + AMP + diphosphate</text>
        <dbReference type="Rhea" id="RHEA:13481"/>
        <dbReference type="Rhea" id="RHEA-COMP:9667"/>
        <dbReference type="Rhea" id="RHEA-COMP:9698"/>
        <dbReference type="ChEBI" id="CHEBI:30616"/>
        <dbReference type="ChEBI" id="CHEBI:33019"/>
        <dbReference type="ChEBI" id="CHEBI:57844"/>
        <dbReference type="ChEBI" id="CHEBI:78442"/>
        <dbReference type="ChEBI" id="CHEBI:78530"/>
        <dbReference type="ChEBI" id="CHEBI:456215"/>
        <dbReference type="EC" id="6.1.1.10"/>
    </reaction>
</comment>
<dbReference type="PANTHER" id="PTHR45765">
    <property type="entry name" value="METHIONINE--TRNA LIGASE"/>
    <property type="match status" value="1"/>
</dbReference>
<keyword evidence="10 16" id="KW-0862">Zinc</keyword>
<dbReference type="SUPFAM" id="SSF52374">
    <property type="entry name" value="Nucleotidylyl transferase"/>
    <property type="match status" value="1"/>
</dbReference>
<dbReference type="InterPro" id="IPR014758">
    <property type="entry name" value="Met-tRNA_synth"/>
</dbReference>
<dbReference type="GO" id="GO:0000049">
    <property type="term" value="F:tRNA binding"/>
    <property type="evidence" value="ECO:0007669"/>
    <property type="project" value="UniProtKB-UniRule"/>
</dbReference>
<dbReference type="InterPro" id="IPR014729">
    <property type="entry name" value="Rossmann-like_a/b/a_fold"/>
</dbReference>
<comment type="similarity">
    <text evidence="3 16">Belongs to the class-I aminoacyl-tRNA synthetase family. MetG type 1 subfamily.</text>
</comment>
<dbReference type="GO" id="GO:0005829">
    <property type="term" value="C:cytosol"/>
    <property type="evidence" value="ECO:0007669"/>
    <property type="project" value="TreeGrafter"/>
</dbReference>
<gene>
    <name evidence="16" type="primary">metG</name>
    <name evidence="18" type="ORF">SAMN02745121_00809</name>
</gene>
<dbReference type="RefSeq" id="WP_096333961.1">
    <property type="nucleotide sequence ID" value="NZ_FOMX01000002.1"/>
</dbReference>
<dbReference type="GO" id="GO:0046872">
    <property type="term" value="F:metal ion binding"/>
    <property type="evidence" value="ECO:0007669"/>
    <property type="project" value="UniProtKB-KW"/>
</dbReference>
<feature type="binding site" evidence="16">
    <location>
        <position position="143"/>
    </location>
    <ligand>
        <name>Zn(2+)</name>
        <dbReference type="ChEBI" id="CHEBI:29105"/>
    </ligand>
</feature>
<dbReference type="Pfam" id="PF09334">
    <property type="entry name" value="tRNA-synt_1g"/>
    <property type="match status" value="1"/>
</dbReference>
<feature type="short sequence motif" description="'KMSKS' region" evidence="16">
    <location>
        <begin position="333"/>
        <end position="337"/>
    </location>
</feature>
<evidence type="ECO:0000256" key="14">
    <source>
        <dbReference type="ARBA" id="ARBA00023146"/>
    </source>
</evidence>
<dbReference type="InterPro" id="IPR009080">
    <property type="entry name" value="tRNAsynth_Ia_anticodon-bd"/>
</dbReference>
<feature type="binding site" evidence="16">
    <location>
        <position position="156"/>
    </location>
    <ligand>
        <name>Zn(2+)</name>
        <dbReference type="ChEBI" id="CHEBI:29105"/>
    </ligand>
</feature>
<feature type="domain" description="TRNA-binding" evidence="17">
    <location>
        <begin position="579"/>
        <end position="682"/>
    </location>
</feature>
<reference evidence="19" key="1">
    <citation type="submission" date="2016-10" db="EMBL/GenBank/DDBJ databases">
        <authorList>
            <person name="Varghese N."/>
            <person name="Submissions S."/>
        </authorList>
    </citation>
    <scope>NUCLEOTIDE SEQUENCE [LARGE SCALE GENOMIC DNA]</scope>
    <source>
        <strain evidence="19">ATCC 25963</strain>
    </source>
</reference>
<dbReference type="Pfam" id="PF01588">
    <property type="entry name" value="tRNA_bind"/>
    <property type="match status" value="1"/>
</dbReference>
<evidence type="ECO:0000256" key="11">
    <source>
        <dbReference type="ARBA" id="ARBA00022840"/>
    </source>
</evidence>
<keyword evidence="12 16" id="KW-0694">RNA-binding</keyword>
<evidence type="ECO:0000256" key="6">
    <source>
        <dbReference type="ARBA" id="ARBA00022555"/>
    </source>
</evidence>
<dbReference type="EC" id="6.1.1.10" evidence="16"/>
<evidence type="ECO:0000256" key="12">
    <source>
        <dbReference type="ARBA" id="ARBA00022884"/>
    </source>
</evidence>
<evidence type="ECO:0000313" key="18">
    <source>
        <dbReference type="EMBL" id="SFD59815.1"/>
    </source>
</evidence>
<dbReference type="Proteomes" id="UP000199400">
    <property type="component" value="Unassembled WGS sequence"/>
</dbReference>
<name>A0A1I1TMT8_9BACT</name>
<dbReference type="Gene3D" id="2.40.50.140">
    <property type="entry name" value="Nucleic acid-binding proteins"/>
    <property type="match status" value="1"/>
</dbReference>
<comment type="subunit">
    <text evidence="4 16">Homodimer.</text>
</comment>
<dbReference type="InterPro" id="IPR012340">
    <property type="entry name" value="NA-bd_OB-fold"/>
</dbReference>
<feature type="binding site" evidence="16">
    <location>
        <position position="159"/>
    </location>
    <ligand>
        <name>Zn(2+)</name>
        <dbReference type="ChEBI" id="CHEBI:29105"/>
    </ligand>
</feature>
<dbReference type="CDD" id="cd00814">
    <property type="entry name" value="MetRS_core"/>
    <property type="match status" value="1"/>
</dbReference>
<dbReference type="OrthoDB" id="9810191at2"/>
<dbReference type="SUPFAM" id="SSF57770">
    <property type="entry name" value="Methionyl-tRNA synthetase (MetRS), Zn-domain"/>
    <property type="match status" value="1"/>
</dbReference>
<keyword evidence="19" id="KW-1185">Reference proteome</keyword>
<keyword evidence="9 16" id="KW-0547">Nucleotide-binding</keyword>
<keyword evidence="7 16" id="KW-0436">Ligase</keyword>
<dbReference type="FunFam" id="2.40.50.140:FF:000042">
    <property type="entry name" value="Methionine--tRNA ligase"/>
    <property type="match status" value="1"/>
</dbReference>
<dbReference type="NCBIfam" id="NF001100">
    <property type="entry name" value="PRK00133.1"/>
    <property type="match status" value="1"/>
</dbReference>
<keyword evidence="8 16" id="KW-0479">Metal-binding</keyword>
<dbReference type="InterPro" id="IPR002547">
    <property type="entry name" value="tRNA-bd_dom"/>
</dbReference>
<evidence type="ECO:0000256" key="4">
    <source>
        <dbReference type="ARBA" id="ARBA00011738"/>
    </source>
</evidence>
<keyword evidence="6 16" id="KW-0820">tRNA-binding</keyword>
<dbReference type="Gene3D" id="2.20.28.20">
    <property type="entry name" value="Methionyl-tRNA synthetase, Zn-domain"/>
    <property type="match status" value="1"/>
</dbReference>
<evidence type="ECO:0000256" key="1">
    <source>
        <dbReference type="ARBA" id="ARBA00003314"/>
    </source>
</evidence>
<keyword evidence="14 16" id="KW-0030">Aminoacyl-tRNA synthetase</keyword>
<dbReference type="PRINTS" id="PR01041">
    <property type="entry name" value="TRNASYNTHMET"/>
</dbReference>
<dbReference type="SUPFAM" id="SSF47323">
    <property type="entry name" value="Anticodon-binding domain of a subclass of class I aminoacyl-tRNA synthetases"/>
    <property type="match status" value="1"/>
</dbReference>
<accession>A0A1I1TMT8</accession>
<dbReference type="GO" id="GO:0004825">
    <property type="term" value="F:methionine-tRNA ligase activity"/>
    <property type="evidence" value="ECO:0007669"/>
    <property type="project" value="UniProtKB-UniRule"/>
</dbReference>
<sequence length="682" mass="75602">MPRRVLVTAALPYANGSPHLGHLLEYIQTDVHVRARRLAGEDVIFMWAVDTHGTPIELRARREGVDPADLVARMHAEHAQVYRDFGIEADIFYTTHSEETRKHAEFIYEKMQAAGQIDKRVTRQLYCPKDQMFLPDRFVKGTCPYCASADQYGDVCEKCGHTYNPTELKDPHCAICGTAPELRDSEHLFVSLGRFEGFLREWLNSAKLQSAVRNYVMRWVDDGLRDWDISRDAPYFGFPIPGYDGKKFFYVWFDAPVGYIGATQKWCDEHPDRASFASYWRADQSEDTELVHVIGKDIVYFHALFWPAMLHAAGYTTPTRINVHGWLTVNGEKMSKTRGTFILARTYLDHLPADYLRYYFAAKLGPEQDDIDLDMADFVSRVNSDLVNKAANLASRCQKFLVGRLEGKLGPVPADAEPLMAKAREALAQVPGLYANFESAKALRLAMEIGGEFDAYITAQEPWKVVAKDPERARAVCTAGMWASKVIAAILKPVLPKWAATIEEGLRLPAPLDFVNAIEPLPEGQTIGAYVTLAERIDAKKLEAIVEASKETIGGAAPAAPPTPAYEVEPLAAEATIDAFAPVDLRVGKVLAAARVKGSDKLLQLTIDLGPLGQRNVFSGIAQSYAPEQITGKHVVVFANLKPRKMGKFGTSEGMVLASGAKEDAITVLELDPRSLPGEKIS</sequence>
<dbReference type="AlphaFoldDB" id="A0A1I1TMT8"/>
<dbReference type="InterPro" id="IPR001412">
    <property type="entry name" value="aa-tRNA-synth_I_CS"/>
</dbReference>
<evidence type="ECO:0000256" key="7">
    <source>
        <dbReference type="ARBA" id="ARBA00022598"/>
    </source>
</evidence>
<evidence type="ECO:0000256" key="9">
    <source>
        <dbReference type="ARBA" id="ARBA00022741"/>
    </source>
</evidence>
<evidence type="ECO:0000256" key="8">
    <source>
        <dbReference type="ARBA" id="ARBA00022723"/>
    </source>
</evidence>
<organism evidence="18 19">
    <name type="scientific">Nannocystis exedens</name>
    <dbReference type="NCBI Taxonomy" id="54"/>
    <lineage>
        <taxon>Bacteria</taxon>
        <taxon>Pseudomonadati</taxon>
        <taxon>Myxococcota</taxon>
        <taxon>Polyangia</taxon>
        <taxon>Nannocystales</taxon>
        <taxon>Nannocystaceae</taxon>
        <taxon>Nannocystis</taxon>
    </lineage>
</organism>
<evidence type="ECO:0000256" key="13">
    <source>
        <dbReference type="ARBA" id="ARBA00022917"/>
    </source>
</evidence>